<feature type="compositionally biased region" description="Low complexity" evidence="1">
    <location>
        <begin position="282"/>
        <end position="294"/>
    </location>
</feature>
<feature type="domain" description="DM14" evidence="2">
    <location>
        <begin position="329"/>
        <end position="386"/>
    </location>
</feature>
<reference evidence="3" key="1">
    <citation type="submission" date="2014-12" db="EMBL/GenBank/DDBJ databases">
        <title>Insight into the proteome of Arion vulgaris.</title>
        <authorList>
            <person name="Aradska J."/>
            <person name="Bulat T."/>
            <person name="Smidak R."/>
            <person name="Sarate P."/>
            <person name="Gangsoo J."/>
            <person name="Sialana F."/>
            <person name="Bilban M."/>
            <person name="Lubec G."/>
        </authorList>
    </citation>
    <scope>NUCLEOTIDE SEQUENCE</scope>
    <source>
        <tissue evidence="3">Skin</tissue>
    </source>
</reference>
<dbReference type="GO" id="GO:0001227">
    <property type="term" value="F:DNA-binding transcription repressor activity, RNA polymerase II-specific"/>
    <property type="evidence" value="ECO:0007669"/>
    <property type="project" value="InterPro"/>
</dbReference>
<feature type="compositionally biased region" description="Acidic residues" evidence="1">
    <location>
        <begin position="94"/>
        <end position="122"/>
    </location>
</feature>
<dbReference type="InterPro" id="IPR006608">
    <property type="entry name" value="CC2D1A/B_DM14"/>
</dbReference>
<feature type="compositionally biased region" description="Low complexity" evidence="1">
    <location>
        <begin position="311"/>
        <end position="320"/>
    </location>
</feature>
<feature type="compositionally biased region" description="Polar residues" evidence="1">
    <location>
        <begin position="147"/>
        <end position="156"/>
    </location>
</feature>
<gene>
    <name evidence="3" type="primary">ORF66344</name>
</gene>
<protein>
    <recommendedName>
        <fullName evidence="2">DM14 domain-containing protein</fullName>
    </recommendedName>
</protein>
<dbReference type="InterPro" id="IPR039725">
    <property type="entry name" value="CC2D1A/B"/>
</dbReference>
<feature type="compositionally biased region" description="Pro residues" evidence="1">
    <location>
        <begin position="170"/>
        <end position="198"/>
    </location>
</feature>
<dbReference type="SMART" id="SM00685">
    <property type="entry name" value="DM14"/>
    <property type="match status" value="2"/>
</dbReference>
<feature type="non-terminal residue" evidence="3">
    <location>
        <position position="417"/>
    </location>
</feature>
<accession>A0A0B6ZL55</accession>
<sequence>YQHIGISKMFGKKKPQEPSKRKGADLMNQMGFTGPPGIEDIDSMVYGDDDDEDLEAELAALANEHHDLAKKPKPRRKVNMAITDIEKLAAVGMEDMDDDVSDTEDPDLLAELEGLEDDEEEPSPPASSHQISPPKILTPTVAPVSQKPPTVSQKPPTVSPIFKPTLSPTNPAPAPRSLPSPQTAPPTAPKSSPSPKPTSLPMSKSGGSGGGVVEMLEERLNMYKLASANAKTSGDTSKQRRLDRGIKTLADLIKQAKSGKPINEEEIPPSVAMGTSTALVEASSSTAKSTSSATPDPVLPSKPILPSELPSTSASYTAETSTVVNATKQTLLTRRDQYRKAALMAKQAGDMTKVGQYVKIAKQFDTVIQAVDDGKPIDLSKMPPIPQEFLGESVKTANQPQISVPVQRVSNQAAGED</sequence>
<feature type="domain" description="DM14" evidence="2">
    <location>
        <begin position="213"/>
        <end position="271"/>
    </location>
</feature>
<feature type="region of interest" description="Disordered" evidence="1">
    <location>
        <begin position="1"/>
        <end position="39"/>
    </location>
</feature>
<evidence type="ECO:0000256" key="1">
    <source>
        <dbReference type="SAM" id="MobiDB-lite"/>
    </source>
</evidence>
<evidence type="ECO:0000259" key="2">
    <source>
        <dbReference type="SMART" id="SM00685"/>
    </source>
</evidence>
<dbReference type="PANTHER" id="PTHR13076:SF9">
    <property type="entry name" value="COILED-COIL AND C2 DOMAIN-CONTAINING PROTEIN 1-LIKE"/>
    <property type="match status" value="1"/>
</dbReference>
<dbReference type="PANTHER" id="PTHR13076">
    <property type="entry name" value="COILED-COIL AND C2 DOMAIN-CONTAINING PROTEIN 1-LIKE"/>
    <property type="match status" value="1"/>
</dbReference>
<feature type="non-terminal residue" evidence="3">
    <location>
        <position position="1"/>
    </location>
</feature>
<feature type="region of interest" description="Disordered" evidence="1">
    <location>
        <begin position="90"/>
        <end position="215"/>
    </location>
</feature>
<dbReference type="AlphaFoldDB" id="A0A0B6ZL55"/>
<dbReference type="PRINTS" id="PR01217">
    <property type="entry name" value="PRICHEXTENSN"/>
</dbReference>
<proteinExistence type="predicted"/>
<organism evidence="3">
    <name type="scientific">Arion vulgaris</name>
    <dbReference type="NCBI Taxonomy" id="1028688"/>
    <lineage>
        <taxon>Eukaryota</taxon>
        <taxon>Metazoa</taxon>
        <taxon>Spiralia</taxon>
        <taxon>Lophotrochozoa</taxon>
        <taxon>Mollusca</taxon>
        <taxon>Gastropoda</taxon>
        <taxon>Heterobranchia</taxon>
        <taxon>Euthyneura</taxon>
        <taxon>Panpulmonata</taxon>
        <taxon>Eupulmonata</taxon>
        <taxon>Stylommatophora</taxon>
        <taxon>Helicina</taxon>
        <taxon>Arionoidea</taxon>
        <taxon>Arionidae</taxon>
        <taxon>Arion</taxon>
    </lineage>
</organism>
<name>A0A0B6ZL55_9EUPU</name>
<feature type="region of interest" description="Disordered" evidence="1">
    <location>
        <begin position="257"/>
        <end position="320"/>
    </location>
</feature>
<dbReference type="EMBL" id="HACG01021575">
    <property type="protein sequence ID" value="CEK68440.1"/>
    <property type="molecule type" value="Transcribed_RNA"/>
</dbReference>
<dbReference type="Pfam" id="PF21528">
    <property type="entry name" value="CC2D1A-B_DM14"/>
    <property type="match status" value="2"/>
</dbReference>
<feature type="compositionally biased region" description="Basic and acidic residues" evidence="1">
    <location>
        <begin position="14"/>
        <end position="24"/>
    </location>
</feature>
<evidence type="ECO:0000313" key="3">
    <source>
        <dbReference type="EMBL" id="CEK68440.1"/>
    </source>
</evidence>